<dbReference type="Pfam" id="PF00561">
    <property type="entry name" value="Abhydrolase_1"/>
    <property type="match status" value="1"/>
</dbReference>
<evidence type="ECO:0000256" key="5">
    <source>
        <dbReference type="HAMAP-Rule" id="MF_01260"/>
    </source>
</evidence>
<dbReference type="PANTHER" id="PTHR43798">
    <property type="entry name" value="MONOACYLGLYCEROL LIPASE"/>
    <property type="match status" value="1"/>
</dbReference>
<organism evidence="7 8">
    <name type="scientific">Vibrio qingdaonensis</name>
    <dbReference type="NCBI Taxonomy" id="2829491"/>
    <lineage>
        <taxon>Bacteria</taxon>
        <taxon>Pseudomonadati</taxon>
        <taxon>Pseudomonadota</taxon>
        <taxon>Gammaproteobacteria</taxon>
        <taxon>Vibrionales</taxon>
        <taxon>Vibrionaceae</taxon>
        <taxon>Vibrio</taxon>
    </lineage>
</organism>
<keyword evidence="1 5" id="KW-0719">Serine esterase</keyword>
<comment type="catalytic activity">
    <reaction evidence="5">
        <text>6-carboxyhexanoyl-[ACP] methyl ester + H2O = 6-carboxyhexanoyl-[ACP] + methanol + H(+)</text>
        <dbReference type="Rhea" id="RHEA:42700"/>
        <dbReference type="Rhea" id="RHEA-COMP:9955"/>
        <dbReference type="Rhea" id="RHEA-COMP:10186"/>
        <dbReference type="ChEBI" id="CHEBI:15377"/>
        <dbReference type="ChEBI" id="CHEBI:15378"/>
        <dbReference type="ChEBI" id="CHEBI:17790"/>
        <dbReference type="ChEBI" id="CHEBI:78846"/>
        <dbReference type="ChEBI" id="CHEBI:82735"/>
        <dbReference type="EC" id="3.1.1.85"/>
    </reaction>
</comment>
<comment type="function">
    <text evidence="5">The physiological role of BioH is to remove the methyl group introduced by BioC when the pimeloyl moiety is complete. It allows to synthesize pimeloyl-ACP via the fatty acid synthetic pathway through the hydrolysis of the ester bonds of pimeloyl-ACP esters.</text>
</comment>
<comment type="subcellular location">
    <subcellularLocation>
        <location evidence="5">Cytoplasm</location>
    </subcellularLocation>
</comment>
<evidence type="ECO:0000313" key="8">
    <source>
        <dbReference type="Proteomes" id="UP001155587"/>
    </source>
</evidence>
<keyword evidence="3 5" id="KW-0093">Biotin biosynthesis</keyword>
<accession>A0A9X3CMV2</accession>
<dbReference type="InterPro" id="IPR029058">
    <property type="entry name" value="AB_hydrolase_fold"/>
</dbReference>
<evidence type="ECO:0000313" key="7">
    <source>
        <dbReference type="EMBL" id="MCW8346240.1"/>
    </source>
</evidence>
<dbReference type="InterPro" id="IPR000073">
    <property type="entry name" value="AB_hydrolase_1"/>
</dbReference>
<gene>
    <name evidence="5 7" type="primary">bioH</name>
    <name evidence="7" type="ORF">MD535_09500</name>
</gene>
<feature type="binding site" evidence="5">
    <location>
        <position position="237"/>
    </location>
    <ligand>
        <name>substrate</name>
    </ligand>
</feature>
<dbReference type="InterPro" id="IPR010076">
    <property type="entry name" value="BioH"/>
</dbReference>
<evidence type="ECO:0000259" key="6">
    <source>
        <dbReference type="Pfam" id="PF00561"/>
    </source>
</evidence>
<dbReference type="HAMAP" id="MF_01260">
    <property type="entry name" value="Carboxylester"/>
    <property type="match status" value="1"/>
</dbReference>
<dbReference type="Proteomes" id="UP001155587">
    <property type="component" value="Unassembled WGS sequence"/>
</dbReference>
<feature type="binding site" evidence="5">
    <location>
        <position position="24"/>
    </location>
    <ligand>
        <name>substrate</name>
    </ligand>
</feature>
<evidence type="ECO:0000256" key="1">
    <source>
        <dbReference type="ARBA" id="ARBA00022487"/>
    </source>
</evidence>
<dbReference type="EC" id="3.1.1.85" evidence="5"/>
<protein>
    <recommendedName>
        <fullName evidence="5">Pimeloyl-[acyl-carrier protein] methyl ester esterase</fullName>
        <ecNumber evidence="5">3.1.1.85</ecNumber>
    </recommendedName>
    <alternativeName>
        <fullName evidence="5">Biotin synthesis protein BioH</fullName>
    </alternativeName>
    <alternativeName>
        <fullName evidence="5">Carboxylesterase BioH</fullName>
    </alternativeName>
</protein>
<dbReference type="GO" id="GO:0016020">
    <property type="term" value="C:membrane"/>
    <property type="evidence" value="ECO:0007669"/>
    <property type="project" value="TreeGrafter"/>
</dbReference>
<feature type="binding site" evidence="5">
    <location>
        <begin position="145"/>
        <end position="149"/>
    </location>
    <ligand>
        <name>substrate</name>
    </ligand>
</feature>
<feature type="active site" evidence="5">
    <location>
        <position position="209"/>
    </location>
</feature>
<feature type="binding site" evidence="5">
    <location>
        <begin position="84"/>
        <end position="85"/>
    </location>
    <ligand>
        <name>substrate</name>
    </ligand>
</feature>
<name>A0A9X3CMV2_9VIBR</name>
<proteinExistence type="inferred from homology"/>
<evidence type="ECO:0000256" key="4">
    <source>
        <dbReference type="ARBA" id="ARBA00022801"/>
    </source>
</evidence>
<comment type="caution">
    <text evidence="7">The sequence shown here is derived from an EMBL/GenBank/DDBJ whole genome shotgun (WGS) entry which is preliminary data.</text>
</comment>
<dbReference type="GO" id="GO:0009102">
    <property type="term" value="P:biotin biosynthetic process"/>
    <property type="evidence" value="ECO:0007669"/>
    <property type="project" value="UniProtKB-UniRule"/>
</dbReference>
<dbReference type="InterPro" id="IPR050266">
    <property type="entry name" value="AB_hydrolase_sf"/>
</dbReference>
<keyword evidence="4 5" id="KW-0378">Hydrolase</keyword>
<keyword evidence="2 5" id="KW-0963">Cytoplasm</keyword>
<comment type="similarity">
    <text evidence="5">Belongs to the AB hydrolase superfamily. Carboxylesterase BioH family.</text>
</comment>
<sequence>MSQDVKVHWQTEGQGPDLVLIHGWGMNGAVWEQCIPKLKDSFTVHVVDLPGYGLSGEVSCQSFSDLITLVLEGAPSRAIWLGWSLGGLVATQIANQHPDRVAQLVTLASSPKFSQQLPWRGIKQEVLNAFTEQLSANFTLTIERFMALQAMGSPSARKDVKQLKEAVLSRPMPAPEALHLGLDWLGSLDLRQALREIDIPVHRWYGRLDGLVPVKVADVLDSEMSAHDSHVFTGSSHAPFITELDNFVGKLKSLL</sequence>
<comment type="pathway">
    <text evidence="5">Cofactor biosynthesis; biotin biosynthesis.</text>
</comment>
<keyword evidence="8" id="KW-1185">Reference proteome</keyword>
<dbReference type="EMBL" id="JAKRRY010000010">
    <property type="protein sequence ID" value="MCW8346240.1"/>
    <property type="molecule type" value="Genomic_DNA"/>
</dbReference>
<reference evidence="7" key="1">
    <citation type="submission" date="2022-02" db="EMBL/GenBank/DDBJ databases">
        <title>Vibrio sp. nov, a new bacterium isolated from seawater.</title>
        <authorList>
            <person name="Yuan Y."/>
        </authorList>
    </citation>
    <scope>NUCLEOTIDE SEQUENCE</scope>
    <source>
        <strain evidence="7">ZSDZ65</strain>
    </source>
</reference>
<dbReference type="SUPFAM" id="SSF53474">
    <property type="entry name" value="alpha/beta-Hydrolases"/>
    <property type="match status" value="1"/>
</dbReference>
<evidence type="ECO:0000256" key="2">
    <source>
        <dbReference type="ARBA" id="ARBA00022490"/>
    </source>
</evidence>
<dbReference type="RefSeq" id="WP_265674634.1">
    <property type="nucleotide sequence ID" value="NZ_JAKRRY010000010.1"/>
</dbReference>
<dbReference type="AlphaFoldDB" id="A0A9X3CMV2"/>
<dbReference type="NCBIfam" id="TIGR01738">
    <property type="entry name" value="bioH"/>
    <property type="match status" value="1"/>
</dbReference>
<feature type="domain" description="AB hydrolase-1" evidence="6">
    <location>
        <begin position="18"/>
        <end position="243"/>
    </location>
</feature>
<dbReference type="GO" id="GO:0005737">
    <property type="term" value="C:cytoplasm"/>
    <property type="evidence" value="ECO:0007669"/>
    <property type="project" value="UniProtKB-SubCell"/>
</dbReference>
<dbReference type="GO" id="GO:0090499">
    <property type="term" value="F:pimelyl-[acyl-carrier protein] methyl ester esterase activity"/>
    <property type="evidence" value="ECO:0007669"/>
    <property type="project" value="UniProtKB-EC"/>
</dbReference>
<feature type="active site" description="Nucleophile" evidence="5">
    <location>
        <position position="84"/>
    </location>
</feature>
<feature type="active site" evidence="5">
    <location>
        <position position="237"/>
    </location>
</feature>
<evidence type="ECO:0000256" key="3">
    <source>
        <dbReference type="ARBA" id="ARBA00022756"/>
    </source>
</evidence>
<comment type="subunit">
    <text evidence="5">Monomer.</text>
</comment>
<dbReference type="Gene3D" id="3.40.50.1820">
    <property type="entry name" value="alpha/beta hydrolase"/>
    <property type="match status" value="1"/>
</dbReference>
<dbReference type="PANTHER" id="PTHR43798:SF31">
    <property type="entry name" value="AB HYDROLASE SUPERFAMILY PROTEIN YCLE"/>
    <property type="match status" value="1"/>
</dbReference>